<dbReference type="PANTHER" id="PTHR43619">
    <property type="entry name" value="S-ADENOSYL-L-METHIONINE-DEPENDENT METHYLTRANSFERASE YKTD-RELATED"/>
    <property type="match status" value="1"/>
</dbReference>
<evidence type="ECO:0000256" key="1">
    <source>
        <dbReference type="ARBA" id="ARBA00022603"/>
    </source>
</evidence>
<accession>A0A1X1GF45</accession>
<keyword evidence="1 3" id="KW-0489">Methyltransferase</keyword>
<evidence type="ECO:0000313" key="3">
    <source>
        <dbReference type="EMBL" id="ORO45470.1"/>
    </source>
</evidence>
<name>A0A1X1GF45_STROR</name>
<dbReference type="Gene3D" id="3.40.50.150">
    <property type="entry name" value="Vaccinia Virus protein VP39"/>
    <property type="match status" value="1"/>
</dbReference>
<dbReference type="InterPro" id="IPR029063">
    <property type="entry name" value="SAM-dependent_MTases_sf"/>
</dbReference>
<sequence>MNEVNKTLYIPLYGKAQMSKKGIILHDPIAEKIWDKEGFTIRGKSKSKWLCYNMAMRARVFDDWTCKMIEQCVNAVVIHIGCGLDSRCLRVGKPDAKWIDCDFQEVIAIRKKYYNESQNYSMKILDATNQADLYALPDAACAIVVLEGISMYLTNDQLVQMLRILNEKYRELHILMDVYTVFGAKASKYKNPVNEVGVSTLYGVDSITQLLEDTRISLVAEHSFTPDYLVSELTGFDKHFFKLMFTGKMYRKIYRLYELKSE</sequence>
<dbReference type="GO" id="GO:0008168">
    <property type="term" value="F:methyltransferase activity"/>
    <property type="evidence" value="ECO:0007669"/>
    <property type="project" value="UniProtKB-KW"/>
</dbReference>
<gene>
    <name evidence="3" type="ORF">B7725_06280</name>
</gene>
<keyword evidence="2 3" id="KW-0808">Transferase</keyword>
<dbReference type="AlphaFoldDB" id="A0A1X1GF45"/>
<dbReference type="EMBL" id="NCUG01000018">
    <property type="protein sequence ID" value="ORO45470.1"/>
    <property type="molecule type" value="Genomic_DNA"/>
</dbReference>
<evidence type="ECO:0000313" key="4">
    <source>
        <dbReference type="Proteomes" id="UP000193030"/>
    </source>
</evidence>
<dbReference type="Pfam" id="PF04072">
    <property type="entry name" value="LCM"/>
    <property type="match status" value="1"/>
</dbReference>
<dbReference type="PANTHER" id="PTHR43619:SF2">
    <property type="entry name" value="S-ADENOSYL-L-METHIONINE-DEPENDENT METHYLTRANSFERASES SUPERFAMILY PROTEIN"/>
    <property type="match status" value="1"/>
</dbReference>
<organism evidence="3 4">
    <name type="scientific">Streptococcus oralis subsp. tigurinus</name>
    <dbReference type="NCBI Taxonomy" id="1077464"/>
    <lineage>
        <taxon>Bacteria</taxon>
        <taxon>Bacillati</taxon>
        <taxon>Bacillota</taxon>
        <taxon>Bacilli</taxon>
        <taxon>Lactobacillales</taxon>
        <taxon>Streptococcaceae</taxon>
        <taxon>Streptococcus</taxon>
    </lineage>
</organism>
<dbReference type="Proteomes" id="UP000193030">
    <property type="component" value="Unassembled WGS sequence"/>
</dbReference>
<reference evidence="3 4" key="1">
    <citation type="journal article" date="2016" name="Eur. J. Clin. Microbiol. Infect. Dis.">
        <title>Whole genome sequencing as a tool for phylogenetic analysis of clinical strains of Mitis group streptococci.</title>
        <authorList>
            <person name="Rasmussen L.H."/>
            <person name="Dargis R."/>
            <person name="Hojholt K."/>
            <person name="Christensen J.J."/>
            <person name="Skovgaard O."/>
            <person name="Justesen U.S."/>
            <person name="Rosenvinge F.S."/>
            <person name="Moser C."/>
            <person name="Lukjancenko O."/>
            <person name="Rasmussen S."/>
            <person name="Nielsen X.C."/>
        </authorList>
    </citation>
    <scope>NUCLEOTIDE SEQUENCE [LARGE SCALE GENOMIC DNA]</scope>
    <source>
        <strain evidence="3 4">OD_314165_09</strain>
    </source>
</reference>
<dbReference type="InterPro" id="IPR007213">
    <property type="entry name" value="Ppm1/Ppm2/Tcmp"/>
</dbReference>
<protein>
    <submittedName>
        <fullName evidence="3">Polyketide synthesis methyltransferase</fullName>
    </submittedName>
</protein>
<dbReference type="SUPFAM" id="SSF53335">
    <property type="entry name" value="S-adenosyl-L-methionine-dependent methyltransferases"/>
    <property type="match status" value="1"/>
</dbReference>
<evidence type="ECO:0000256" key="2">
    <source>
        <dbReference type="ARBA" id="ARBA00022679"/>
    </source>
</evidence>
<dbReference type="GO" id="GO:0032259">
    <property type="term" value="P:methylation"/>
    <property type="evidence" value="ECO:0007669"/>
    <property type="project" value="UniProtKB-KW"/>
</dbReference>
<proteinExistence type="predicted"/>
<dbReference type="RefSeq" id="WP_084875200.1">
    <property type="nucleotide sequence ID" value="NZ_JASHEA010000001.1"/>
</dbReference>
<comment type="caution">
    <text evidence="3">The sequence shown here is derived from an EMBL/GenBank/DDBJ whole genome shotgun (WGS) entry which is preliminary data.</text>
</comment>